<evidence type="ECO:0000313" key="2">
    <source>
        <dbReference type="Proteomes" id="UP000631114"/>
    </source>
</evidence>
<organism evidence="1 2">
    <name type="scientific">Coptis chinensis</name>
    <dbReference type="NCBI Taxonomy" id="261450"/>
    <lineage>
        <taxon>Eukaryota</taxon>
        <taxon>Viridiplantae</taxon>
        <taxon>Streptophyta</taxon>
        <taxon>Embryophyta</taxon>
        <taxon>Tracheophyta</taxon>
        <taxon>Spermatophyta</taxon>
        <taxon>Magnoliopsida</taxon>
        <taxon>Ranunculales</taxon>
        <taxon>Ranunculaceae</taxon>
        <taxon>Coptidoideae</taxon>
        <taxon>Coptis</taxon>
    </lineage>
</organism>
<comment type="caution">
    <text evidence="1">The sequence shown here is derived from an EMBL/GenBank/DDBJ whole genome shotgun (WGS) entry which is preliminary data.</text>
</comment>
<protein>
    <submittedName>
        <fullName evidence="1">Uncharacterized protein</fullName>
    </submittedName>
</protein>
<gene>
    <name evidence="1" type="ORF">IFM89_006232</name>
</gene>
<dbReference type="AlphaFoldDB" id="A0A835H9U1"/>
<accession>A0A835H9U1</accession>
<dbReference type="InterPro" id="IPR016848">
    <property type="entry name" value="RNase_P/MRP_Rpp29-subunit"/>
</dbReference>
<dbReference type="Proteomes" id="UP000631114">
    <property type="component" value="Unassembled WGS sequence"/>
</dbReference>
<dbReference type="GO" id="GO:0006364">
    <property type="term" value="P:rRNA processing"/>
    <property type="evidence" value="ECO:0007669"/>
    <property type="project" value="TreeGrafter"/>
</dbReference>
<dbReference type="GO" id="GO:0030677">
    <property type="term" value="C:ribonuclease P complex"/>
    <property type="evidence" value="ECO:0007669"/>
    <property type="project" value="InterPro"/>
</dbReference>
<dbReference type="PANTHER" id="PTHR13348:SF0">
    <property type="entry name" value="RIBONUCLEASE P PROTEIN SUBUNIT P29"/>
    <property type="match status" value="1"/>
</dbReference>
<keyword evidence="2" id="KW-1185">Reference proteome</keyword>
<dbReference type="PANTHER" id="PTHR13348">
    <property type="entry name" value="RIBONUCLEASE P SUBUNIT P29"/>
    <property type="match status" value="1"/>
</dbReference>
<name>A0A835H9U1_9MAGN</name>
<dbReference type="EMBL" id="JADFTS010000007">
    <property type="protein sequence ID" value="KAF9595951.1"/>
    <property type="molecule type" value="Genomic_DNA"/>
</dbReference>
<dbReference type="GO" id="GO:0000172">
    <property type="term" value="C:ribonuclease MRP complex"/>
    <property type="evidence" value="ECO:0007669"/>
    <property type="project" value="InterPro"/>
</dbReference>
<dbReference type="OrthoDB" id="124041at2759"/>
<sequence>MSMKQHRKCGSFDFPPESRKFEIVEPMHEMWKEYVLKQIKNPGTYFKQISNTAMYDLKLCIVLVPFYCWLLNDDIVVEALSGNAKLWCILASSGTLTGNRKSGRQEIINPDSRKFL</sequence>
<dbReference type="GO" id="GO:0001682">
    <property type="term" value="P:tRNA 5'-leader removal"/>
    <property type="evidence" value="ECO:0007669"/>
    <property type="project" value="InterPro"/>
</dbReference>
<dbReference type="GO" id="GO:0033204">
    <property type="term" value="F:ribonuclease P RNA binding"/>
    <property type="evidence" value="ECO:0007669"/>
    <property type="project" value="InterPro"/>
</dbReference>
<evidence type="ECO:0000313" key="1">
    <source>
        <dbReference type="EMBL" id="KAF9595951.1"/>
    </source>
</evidence>
<proteinExistence type="predicted"/>
<reference evidence="1 2" key="1">
    <citation type="submission" date="2020-10" db="EMBL/GenBank/DDBJ databases">
        <title>The Coptis chinensis genome and diversification of protoberbering-type alkaloids.</title>
        <authorList>
            <person name="Wang B."/>
            <person name="Shu S."/>
            <person name="Song C."/>
            <person name="Liu Y."/>
        </authorList>
    </citation>
    <scope>NUCLEOTIDE SEQUENCE [LARGE SCALE GENOMIC DNA]</scope>
    <source>
        <strain evidence="1">HL-2020</strain>
        <tissue evidence="1">Leaf</tissue>
    </source>
</reference>